<keyword evidence="9 19" id="KW-0378">Hydrolase</keyword>
<dbReference type="GO" id="GO:0005789">
    <property type="term" value="C:endoplasmic reticulum membrane"/>
    <property type="evidence" value="ECO:0007669"/>
    <property type="project" value="TreeGrafter"/>
</dbReference>
<dbReference type="InterPro" id="IPR006084">
    <property type="entry name" value="XPG/Rad2"/>
</dbReference>
<feature type="compositionally biased region" description="Polar residues" evidence="20">
    <location>
        <begin position="1208"/>
        <end position="1219"/>
    </location>
</feature>
<dbReference type="GO" id="GO:0006284">
    <property type="term" value="P:base-excision repair"/>
    <property type="evidence" value="ECO:0007669"/>
    <property type="project" value="UniProtKB-UniRule"/>
</dbReference>
<dbReference type="GO" id="GO:0005730">
    <property type="term" value="C:nucleolus"/>
    <property type="evidence" value="ECO:0007669"/>
    <property type="project" value="UniProtKB-SubCell"/>
</dbReference>
<keyword evidence="7 19" id="KW-0255">Endonuclease</keyword>
<evidence type="ECO:0000313" key="23">
    <source>
        <dbReference type="Proteomes" id="UP001214628"/>
    </source>
</evidence>
<keyword evidence="6 19" id="KW-0479">Metal-binding</keyword>
<dbReference type="InterPro" id="IPR023426">
    <property type="entry name" value="Flap_endonuc"/>
</dbReference>
<dbReference type="CDD" id="cd09867">
    <property type="entry name" value="PIN_FEN1"/>
    <property type="match status" value="1"/>
</dbReference>
<dbReference type="Proteomes" id="UP001214628">
    <property type="component" value="Chromosome 1"/>
</dbReference>
<dbReference type="InterPro" id="IPR006085">
    <property type="entry name" value="XPG_DNA_repair_N"/>
</dbReference>
<feature type="region of interest" description="Disordered" evidence="20">
    <location>
        <begin position="1182"/>
        <end position="1219"/>
    </location>
</feature>
<evidence type="ECO:0000256" key="7">
    <source>
        <dbReference type="ARBA" id="ARBA00022759"/>
    </source>
</evidence>
<comment type="function">
    <text evidence="18 19">Structure-specific nuclease with 5'-flap endonuclease and 5'-3' exonuclease activities involved in DNA replication and repair. During DNA replication, cleaves the 5'-overhanging flap structure that is generated by displacement synthesis when DNA polymerase encounters the 5'-end of a downstream Okazaki fragment. It enters the flap from the 5'-end and then tracks to cleave the flap base, leaving a nick for ligation. Also involved in the long patch base excision repair (LP-BER) pathway, by cleaving within the apurinic/apyrimidinic (AP) site-terminated flap. Acts as a genome stabilization factor that prevents flaps from equilibrating into structures that lead to duplications and deletions. Also possesses 5'-3' exonuclease activity on nicked or gapped double-stranded DNA, and exhibits RNase H activity. Also involved in replication and repair of rDNA and in repairing mitochondrial DNA.</text>
</comment>
<evidence type="ECO:0000256" key="8">
    <source>
        <dbReference type="ARBA" id="ARBA00022763"/>
    </source>
</evidence>
<keyword evidence="19" id="KW-0597">Phosphoprotein</keyword>
<evidence type="ECO:0000256" key="15">
    <source>
        <dbReference type="ARBA" id="ARBA00023180"/>
    </source>
</evidence>
<dbReference type="HAMAP" id="MF_00614">
    <property type="entry name" value="Fen"/>
    <property type="match status" value="1"/>
</dbReference>
<dbReference type="CDD" id="cd09907">
    <property type="entry name" value="H3TH_FEN1-Euk"/>
    <property type="match status" value="1"/>
</dbReference>
<keyword evidence="19" id="KW-0539">Nucleus</keyword>
<keyword evidence="17" id="KW-0961">Cell wall biogenesis/degradation</keyword>
<evidence type="ECO:0000256" key="11">
    <source>
        <dbReference type="ARBA" id="ARBA00022842"/>
    </source>
</evidence>
<evidence type="ECO:0000256" key="16">
    <source>
        <dbReference type="ARBA" id="ARBA00023204"/>
    </source>
</evidence>
<dbReference type="Pfam" id="PF00867">
    <property type="entry name" value="XPG_I"/>
    <property type="match status" value="1"/>
</dbReference>
<protein>
    <recommendedName>
        <fullName evidence="19">Flap endonuclease 1</fullName>
        <shortName evidence="19">FEN-1</shortName>
        <ecNumber evidence="19">3.1.-.-</ecNumber>
    </recommendedName>
    <alternativeName>
        <fullName evidence="19">Flap structure-specific endonuclease 1</fullName>
    </alternativeName>
</protein>
<dbReference type="Gene3D" id="2.60.120.200">
    <property type="match status" value="2"/>
</dbReference>
<feature type="compositionally biased region" description="Basic and acidic residues" evidence="20">
    <location>
        <begin position="269"/>
        <end position="290"/>
    </location>
</feature>
<dbReference type="Gene3D" id="1.10.150.20">
    <property type="entry name" value="5' to 3' exonuclease, C-terminal subdomain"/>
    <property type="match status" value="1"/>
</dbReference>
<keyword evidence="8 19" id="KW-0227">DNA damage</keyword>
<dbReference type="PANTHER" id="PTHR31361">
    <property type="entry name" value="BETA-GLUCAN SYNTHESIS-ASSOCIATED PROTEIN KRE6-RELATED"/>
    <property type="match status" value="1"/>
</dbReference>
<dbReference type="InterPro" id="IPR036279">
    <property type="entry name" value="5-3_exonuclease_C_sf"/>
</dbReference>
<keyword evidence="19" id="KW-0496">Mitochondrion</keyword>
<dbReference type="InterPro" id="IPR008918">
    <property type="entry name" value="HhH2"/>
</dbReference>
<dbReference type="Gene3D" id="3.40.50.1010">
    <property type="entry name" value="5'-nuclease"/>
    <property type="match status" value="1"/>
</dbReference>
<keyword evidence="12" id="KW-0735">Signal-anchor</keyword>
<dbReference type="GO" id="GO:0031505">
    <property type="term" value="P:fungal-type cell wall organization"/>
    <property type="evidence" value="ECO:0007669"/>
    <property type="project" value="TreeGrafter"/>
</dbReference>
<evidence type="ECO:0000259" key="21">
    <source>
        <dbReference type="PROSITE" id="PS51762"/>
    </source>
</evidence>
<gene>
    <name evidence="22" type="ORF">MPSI1_000494</name>
</gene>
<dbReference type="AlphaFoldDB" id="A0AAF0FBE3"/>
<dbReference type="GO" id="GO:0015926">
    <property type="term" value="F:glucosidase activity"/>
    <property type="evidence" value="ECO:0007669"/>
    <property type="project" value="TreeGrafter"/>
</dbReference>
<feature type="region of interest" description="Disordered" evidence="20">
    <location>
        <begin position="381"/>
        <end position="429"/>
    </location>
</feature>
<evidence type="ECO:0000256" key="5">
    <source>
        <dbReference type="ARBA" id="ARBA00022722"/>
    </source>
</evidence>
<evidence type="ECO:0000256" key="3">
    <source>
        <dbReference type="ARBA" id="ARBA00022692"/>
    </source>
</evidence>
<evidence type="ECO:0000256" key="2">
    <source>
        <dbReference type="ARBA" id="ARBA00010962"/>
    </source>
</evidence>
<comment type="subcellular location">
    <subcellularLocation>
        <location evidence="1">Membrane</location>
        <topology evidence="1">Single-pass type II membrane protein</topology>
    </subcellularLocation>
    <subcellularLocation>
        <location evidence="19">Nucleus</location>
        <location evidence="19">Nucleolus</location>
    </subcellularLocation>
    <subcellularLocation>
        <location evidence="19">Nucleus</location>
        <location evidence="19">Nucleoplasm</location>
    </subcellularLocation>
    <subcellularLocation>
        <location evidence="19">Mitochondrion</location>
    </subcellularLocation>
    <text evidence="19">Resides mostly in the nucleoli and relocalizes to the nucleoplasm upon DNA damage.</text>
</comment>
<comment type="cofactor">
    <cofactor evidence="19">
        <name>Mg(2+)</name>
        <dbReference type="ChEBI" id="CHEBI:18420"/>
    </cofactor>
    <text evidence="19">Binds 2 magnesium ions per subunit. They probably participate in the reaction catalyzed by the enzyme. May bind an additional third magnesium ion after substrate binding.</text>
</comment>
<dbReference type="InterPro" id="IPR019974">
    <property type="entry name" value="XPG_CS"/>
</dbReference>
<evidence type="ECO:0000256" key="13">
    <source>
        <dbReference type="ARBA" id="ARBA00022989"/>
    </source>
</evidence>
<evidence type="ECO:0000256" key="18">
    <source>
        <dbReference type="ARBA" id="ARBA00029382"/>
    </source>
</evidence>
<dbReference type="InterPro" id="IPR029060">
    <property type="entry name" value="PIN-like_dom_sf"/>
</dbReference>
<dbReference type="Pfam" id="PF00752">
    <property type="entry name" value="XPG_N"/>
    <property type="match status" value="1"/>
</dbReference>
<dbReference type="GO" id="GO:0043137">
    <property type="term" value="P:DNA replication, removal of RNA primer"/>
    <property type="evidence" value="ECO:0007669"/>
    <property type="project" value="UniProtKB-UniRule"/>
</dbReference>
<evidence type="ECO:0000256" key="6">
    <source>
        <dbReference type="ARBA" id="ARBA00022723"/>
    </source>
</evidence>
<feature type="region of interest" description="Disordered" evidence="20">
    <location>
        <begin position="504"/>
        <end position="561"/>
    </location>
</feature>
<dbReference type="GO" id="GO:0005886">
    <property type="term" value="C:plasma membrane"/>
    <property type="evidence" value="ECO:0007669"/>
    <property type="project" value="TreeGrafter"/>
</dbReference>
<dbReference type="FunFam" id="2.60.120.200:FF:000135">
    <property type="entry name" value="Related to KRE6-glucan synthase subunit"/>
    <property type="match status" value="1"/>
</dbReference>
<evidence type="ECO:0000256" key="17">
    <source>
        <dbReference type="ARBA" id="ARBA00023316"/>
    </source>
</evidence>
<evidence type="ECO:0000256" key="4">
    <source>
        <dbReference type="ARBA" id="ARBA00022705"/>
    </source>
</evidence>
<keyword evidence="15" id="KW-0325">Glycoprotein</keyword>
<evidence type="ECO:0000256" key="20">
    <source>
        <dbReference type="SAM" id="MobiDB-lite"/>
    </source>
</evidence>
<keyword evidence="23" id="KW-1185">Reference proteome</keyword>
<comment type="similarity">
    <text evidence="2">Belongs to the SKN1/KRE6 family.</text>
</comment>
<keyword evidence="3" id="KW-0812">Transmembrane</keyword>
<feature type="compositionally biased region" description="Polar residues" evidence="20">
    <location>
        <begin position="504"/>
        <end position="514"/>
    </location>
</feature>
<dbReference type="PROSITE" id="PS00841">
    <property type="entry name" value="XPG_1"/>
    <property type="match status" value="1"/>
</dbReference>
<reference evidence="22" key="1">
    <citation type="submission" date="2023-02" db="EMBL/GenBank/DDBJ databases">
        <title>Mating type loci evolution in Malassezia.</title>
        <authorList>
            <person name="Coelho M.A."/>
        </authorList>
    </citation>
    <scope>NUCLEOTIDE SEQUENCE</scope>
    <source>
        <strain evidence="22">CBS 14136</strain>
    </source>
</reference>
<keyword evidence="4 19" id="KW-0235">DNA replication</keyword>
<evidence type="ECO:0000256" key="19">
    <source>
        <dbReference type="HAMAP-Rule" id="MF_03140"/>
    </source>
</evidence>
<dbReference type="GO" id="GO:0005654">
    <property type="term" value="C:nucleoplasm"/>
    <property type="evidence" value="ECO:0007669"/>
    <property type="project" value="UniProtKB-SubCell"/>
</dbReference>
<dbReference type="InterPro" id="IPR006086">
    <property type="entry name" value="XPG-I_dom"/>
</dbReference>
<dbReference type="InterPro" id="IPR000757">
    <property type="entry name" value="Beta-glucanase-like"/>
</dbReference>
<dbReference type="SMART" id="SM00484">
    <property type="entry name" value="XPGI"/>
    <property type="match status" value="1"/>
</dbReference>
<dbReference type="GO" id="GO:0005739">
    <property type="term" value="C:mitochondrion"/>
    <property type="evidence" value="ECO:0007669"/>
    <property type="project" value="UniProtKB-SubCell"/>
</dbReference>
<evidence type="ECO:0000256" key="12">
    <source>
        <dbReference type="ARBA" id="ARBA00022968"/>
    </source>
</evidence>
<comment type="similarity">
    <text evidence="19">Belongs to the XPG/RAD2 endonuclease family. FEN1 subfamily.</text>
</comment>
<accession>A0AAF0FBE3</accession>
<dbReference type="InterPro" id="IPR013320">
    <property type="entry name" value="ConA-like_dom_sf"/>
</dbReference>
<dbReference type="SUPFAM" id="SSF47807">
    <property type="entry name" value="5' to 3' exonuclease, C-terminal subdomain"/>
    <property type="match status" value="1"/>
</dbReference>
<dbReference type="GO" id="GO:0000287">
    <property type="term" value="F:magnesium ion binding"/>
    <property type="evidence" value="ECO:0007669"/>
    <property type="project" value="UniProtKB-UniRule"/>
</dbReference>
<name>A0AAF0FBE3_9BASI</name>
<proteinExistence type="inferred from homology"/>
<feature type="region of interest" description="Disordered" evidence="20">
    <location>
        <begin position="269"/>
        <end position="297"/>
    </location>
</feature>
<dbReference type="GO" id="GO:0006078">
    <property type="term" value="P:(1-&gt;6)-beta-D-glucan biosynthetic process"/>
    <property type="evidence" value="ECO:0007669"/>
    <property type="project" value="TreeGrafter"/>
</dbReference>
<dbReference type="GO" id="GO:0008409">
    <property type="term" value="F:5'-3' exonuclease activity"/>
    <property type="evidence" value="ECO:0007669"/>
    <property type="project" value="UniProtKB-UniRule"/>
</dbReference>
<dbReference type="InterPro" id="IPR005629">
    <property type="entry name" value="Skn1/Kre6/Sbg1"/>
</dbReference>
<evidence type="ECO:0000313" key="22">
    <source>
        <dbReference type="EMBL" id="WFD41858.1"/>
    </source>
</evidence>
<evidence type="ECO:0000256" key="1">
    <source>
        <dbReference type="ARBA" id="ARBA00004606"/>
    </source>
</evidence>
<keyword evidence="5 19" id="KW-0540">Nuclease</keyword>
<dbReference type="GO" id="GO:0003677">
    <property type="term" value="F:DNA binding"/>
    <property type="evidence" value="ECO:0007669"/>
    <property type="project" value="UniProtKB-UniRule"/>
</dbReference>
<evidence type="ECO:0000256" key="9">
    <source>
        <dbReference type="ARBA" id="ARBA00022801"/>
    </source>
</evidence>
<dbReference type="PROSITE" id="PS51762">
    <property type="entry name" value="GH16_2"/>
    <property type="match status" value="1"/>
</dbReference>
<evidence type="ECO:0000256" key="14">
    <source>
        <dbReference type="ARBA" id="ARBA00023136"/>
    </source>
</evidence>
<dbReference type="Pfam" id="PF03935">
    <property type="entry name" value="SKN1_KRE6_Sbg1"/>
    <property type="match status" value="1"/>
</dbReference>
<keyword evidence="11 19" id="KW-0460">Magnesium</keyword>
<feature type="domain" description="GH16" evidence="21">
    <location>
        <begin position="658"/>
        <end position="1078"/>
    </location>
</feature>
<dbReference type="FunFam" id="3.40.50.1010:FF:000016">
    <property type="entry name" value="Flap endonuclease 1"/>
    <property type="match status" value="1"/>
</dbReference>
<keyword evidence="14" id="KW-0472">Membrane</keyword>
<organism evidence="22 23">
    <name type="scientific">Malassezia psittaci</name>
    <dbReference type="NCBI Taxonomy" id="1821823"/>
    <lineage>
        <taxon>Eukaryota</taxon>
        <taxon>Fungi</taxon>
        <taxon>Dikarya</taxon>
        <taxon>Basidiomycota</taxon>
        <taxon>Ustilaginomycotina</taxon>
        <taxon>Malasseziomycetes</taxon>
        <taxon>Malasseziales</taxon>
        <taxon>Malasseziaceae</taxon>
        <taxon>Malassezia</taxon>
    </lineage>
</organism>
<feature type="region of interest" description="Disordered" evidence="20">
    <location>
        <begin position="474"/>
        <end position="493"/>
    </location>
</feature>
<keyword evidence="16 19" id="KW-0234">DNA repair</keyword>
<dbReference type="GO" id="GO:0017108">
    <property type="term" value="F:5'-flap endonuclease activity"/>
    <property type="evidence" value="ECO:0007669"/>
    <property type="project" value="UniProtKB-UniRule"/>
</dbReference>
<dbReference type="EC" id="3.1.-.-" evidence="19"/>
<evidence type="ECO:0000256" key="10">
    <source>
        <dbReference type="ARBA" id="ARBA00022839"/>
    </source>
</evidence>
<dbReference type="SMART" id="SM00485">
    <property type="entry name" value="XPGN"/>
    <property type="match status" value="1"/>
</dbReference>
<dbReference type="PRINTS" id="PR00853">
    <property type="entry name" value="XPGRADSUPER"/>
</dbReference>
<dbReference type="SMART" id="SM00279">
    <property type="entry name" value="HhH2"/>
    <property type="match status" value="1"/>
</dbReference>
<dbReference type="SUPFAM" id="SSF88723">
    <property type="entry name" value="PIN domain-like"/>
    <property type="match status" value="1"/>
</dbReference>
<dbReference type="SUPFAM" id="SSF49899">
    <property type="entry name" value="Concanavalin A-like lectins/glucanases"/>
    <property type="match status" value="1"/>
</dbReference>
<keyword evidence="13" id="KW-1133">Transmembrane helix</keyword>
<sequence length="1219" mass="136244">MGIKDEAPSCIKQMDIKALFGRKVAIDASMSLYQFLIAVRQSDGQQMMSDTGEVTSHLLGFFYRTLRMIDYGIKPMYVFDGKPPDLKKEVVGDCHLHKLVKRFGKREEAREEEEEKKDIADNQLLDQLARRQVRPTREHNLEVQKLLTLMGIPWVVAPSEAEAQCAELARAGKVYGAGSEDMDTLTFGAPVLLKNLTASEQKKLPVTEVSLPKALEELNMPMQQFVDLCLLLGCDYLDPVRGIGPKKALKLIQEFGSLDRVMDHLHQLEQDKEQKKKPQESKQEKTKSEDVSDDSDKEIVAAPKKRAGGIQVPEFWPYEEARKLFLHPDVQTGTELELKWESPKTEEVVQFLCGDKGFSEDRVRRGCEKLAKAVGQKQQGRLDGFFTVQPRNDAPSKRKSAGPAKGQPKKASPEMNPPESPYGHQDGVQPAVSVNMDRDYDQRNYRQYPTNKPSAFSPQLSTEESFLDNYAEDSSHMQNTSFVRPEASTPNIPQEEVPLFSSLQPKFKPSQSMGGMTAFSEDQGNEMHGAYSSNSLNDRRYNIPSESSHQAPPQDPYPWMTMSDVKEADDDLHDPTKRSRTHGAPQRALLNVGTLILLTLALLMLFAGYPILHHYTEGQQQDSRLAKLSNLQGNKMPQNSSNILTSRLNATRPAGFNQDFAMFVDPETPANEYTLDSTYSKNVQADGSGKTFRLVFSDEFNQDGRTFYPGEDPFWEAVDLHYWATNNYEWYDPAAVYTKDGSLRIRLEQHAEHNLNFRGGMLQSWNKFCFRGGILIASVQLPGFSNVPGLWPAFWLMGNLGRAGYGATLQGTWPYSYDACDVGTVMNQTIYNSSFPYGYPADTLNGGATMFNQKHNTRALSFLPGQRLSACTCQGDDHPGPWLKDENRYRGRAAPEIDVFEAQPTTNGGMQVSQSCQMAPYNWMYDIDTGATQPTYSFYNNPDGINIYTGEITQQSLSGVNKASQYAVQKTANNQIPQGNVNGNGNFATYSVELKPGSDGYAAWTSAGKPAWELYPEALRADDRVKISARQFPAEPMYIIFNLGISSNFGSVDWDKLAEGWPFEMAVDWVRVYQDPDAYDVGCDTDDYPTSDYINRHIEAYTNPNLTIWGYTPEEGGYQAPWPKNKLYSKGCGTTANRMYPGDPDQAEVLAPNISSKSVTLGVYSYVEASTGGYVQTITKTTPNPTEPGATNIHEATTTPGLVRRSSVPEQPTEVSESR</sequence>
<dbReference type="EMBL" id="CP118375">
    <property type="protein sequence ID" value="WFD41858.1"/>
    <property type="molecule type" value="Genomic_DNA"/>
</dbReference>
<keyword evidence="10 19" id="KW-0269">Exonuclease</keyword>
<feature type="compositionally biased region" description="Polar residues" evidence="20">
    <location>
        <begin position="476"/>
        <end position="492"/>
    </location>
</feature>
<dbReference type="PANTHER" id="PTHR31361:SF1">
    <property type="entry name" value="BETA-GLUCAN SYNTHESIS-ASSOCIATED PROTEIN KRE6-RELATED"/>
    <property type="match status" value="1"/>
</dbReference>